<dbReference type="SUPFAM" id="SSF53067">
    <property type="entry name" value="Actin-like ATPase domain"/>
    <property type="match status" value="1"/>
</dbReference>
<evidence type="ECO:0000313" key="2">
    <source>
        <dbReference type="Proteomes" id="UP001519343"/>
    </source>
</evidence>
<gene>
    <name evidence="1" type="ORF">J2Z37_003988</name>
</gene>
<dbReference type="Proteomes" id="UP001519343">
    <property type="component" value="Unassembled WGS sequence"/>
</dbReference>
<evidence type="ECO:0000313" key="1">
    <source>
        <dbReference type="EMBL" id="MBP1933971.1"/>
    </source>
</evidence>
<organism evidence="1 2">
    <name type="scientific">Ammoniphilus resinae</name>
    <dbReference type="NCBI Taxonomy" id="861532"/>
    <lineage>
        <taxon>Bacteria</taxon>
        <taxon>Bacillati</taxon>
        <taxon>Bacillota</taxon>
        <taxon>Bacilli</taxon>
        <taxon>Bacillales</taxon>
        <taxon>Paenibacillaceae</taxon>
        <taxon>Aneurinibacillus group</taxon>
        <taxon>Ammoniphilus</taxon>
    </lineage>
</organism>
<dbReference type="InterPro" id="IPR043129">
    <property type="entry name" value="ATPase_NBD"/>
</dbReference>
<dbReference type="EMBL" id="JAGGKT010000015">
    <property type="protein sequence ID" value="MBP1933971.1"/>
    <property type="molecule type" value="Genomic_DNA"/>
</dbReference>
<reference evidence="1 2" key="1">
    <citation type="submission" date="2021-03" db="EMBL/GenBank/DDBJ databases">
        <title>Genomic Encyclopedia of Type Strains, Phase IV (KMG-IV): sequencing the most valuable type-strain genomes for metagenomic binning, comparative biology and taxonomic classification.</title>
        <authorList>
            <person name="Goeker M."/>
        </authorList>
    </citation>
    <scope>NUCLEOTIDE SEQUENCE [LARGE SCALE GENOMIC DNA]</scope>
    <source>
        <strain evidence="1 2">DSM 24738</strain>
    </source>
</reference>
<protein>
    <submittedName>
        <fullName evidence="1">Plasmid segregation protein ParM</fullName>
    </submittedName>
</protein>
<dbReference type="RefSeq" id="WP_209811985.1">
    <property type="nucleotide sequence ID" value="NZ_JAGGKT010000015.1"/>
</dbReference>
<proteinExistence type="predicted"/>
<sequence>MKNPFSVQFENAWELFSGNDDGYMSLKQSYITPENEIGSLTLPTQVVEAEARKQRIANTTGASQEPFYHVRIRSTAPLLGGIDNMKHYYVGDTAQIAHADEIKQGDTTIKKSESVTHLIVSLVAKAVAACNCGQTVVRNVHSYGMPVNDAKDRYTSLDMNQMKGYHEITFLNSQFEDQVVYIHVTDTFPNPEAAQIPLALALDFEKGSLQPTPLAEEIQNGNFAIADLGAGTMDIALYDAGGRVIPRPSHSVQSLNIRGQEVYYGTNHYIDQMIQAVTSYFGAHNLVYMGSRERFIQKVLMPAFQANLDGQALIFYASHQARKNEDVTKLILPILQEYTAQVEGYLNMIWDNNDEIERFYLAGGGALFGHYYFQNLHQFSIPGEIRNLPYLNSRAYLFAYYGSAISAV</sequence>
<name>A0ABS4GUN9_9BACL</name>
<accession>A0ABS4GUN9</accession>
<dbReference type="Gene3D" id="3.30.420.40">
    <property type="match status" value="1"/>
</dbReference>
<keyword evidence="2" id="KW-1185">Reference proteome</keyword>
<comment type="caution">
    <text evidence="1">The sequence shown here is derived from an EMBL/GenBank/DDBJ whole genome shotgun (WGS) entry which is preliminary data.</text>
</comment>